<evidence type="ECO:0000256" key="12">
    <source>
        <dbReference type="ARBA" id="ARBA00022782"/>
    </source>
</evidence>
<reference evidence="22" key="2">
    <citation type="submission" date="2025-08" db="UniProtKB">
        <authorList>
            <consortium name="Ensembl"/>
        </authorList>
    </citation>
    <scope>IDENTIFICATION</scope>
</reference>
<dbReference type="InterPro" id="IPR013320">
    <property type="entry name" value="ConA-like_dom_sf"/>
</dbReference>
<name>A0A8C9R910_SCLFO</name>
<dbReference type="GO" id="GO:0006397">
    <property type="term" value="P:mRNA processing"/>
    <property type="evidence" value="ECO:0007669"/>
    <property type="project" value="UniProtKB-KW"/>
</dbReference>
<evidence type="ECO:0000256" key="6">
    <source>
        <dbReference type="ARBA" id="ARBA00022553"/>
    </source>
</evidence>
<keyword evidence="14" id="KW-0389">IgE-binding protein</keyword>
<proteinExistence type="predicted"/>
<keyword evidence="23" id="KW-1185">Reference proteome</keyword>
<dbReference type="GO" id="GO:0005615">
    <property type="term" value="C:extracellular space"/>
    <property type="evidence" value="ECO:0007669"/>
    <property type="project" value="TreeGrafter"/>
</dbReference>
<dbReference type="InterPro" id="IPR001079">
    <property type="entry name" value="Galectin_CRD"/>
</dbReference>
<evidence type="ECO:0000256" key="20">
    <source>
        <dbReference type="SAM" id="MobiDB-lite"/>
    </source>
</evidence>
<dbReference type="GO" id="GO:0008380">
    <property type="term" value="P:RNA splicing"/>
    <property type="evidence" value="ECO:0007669"/>
    <property type="project" value="UniProtKB-KW"/>
</dbReference>
<evidence type="ECO:0000256" key="3">
    <source>
        <dbReference type="ARBA" id="ARBA00004613"/>
    </source>
</evidence>
<dbReference type="Ensembl" id="ENSSFOT00015007291.2">
    <property type="protein sequence ID" value="ENSSFOP00015007181.2"/>
    <property type="gene ID" value="ENSSFOG00015004715.2"/>
</dbReference>
<gene>
    <name evidence="22" type="primary">LOC108920878</name>
</gene>
<evidence type="ECO:0000256" key="14">
    <source>
        <dbReference type="ARBA" id="ARBA00022972"/>
    </source>
</evidence>
<evidence type="ECO:0000259" key="21">
    <source>
        <dbReference type="PROSITE" id="PS51304"/>
    </source>
</evidence>
<dbReference type="GO" id="GO:0005681">
    <property type="term" value="C:spliceosomal complex"/>
    <property type="evidence" value="ECO:0007669"/>
    <property type="project" value="UniProtKB-KW"/>
</dbReference>
<feature type="region of interest" description="Disordered" evidence="20">
    <location>
        <begin position="1"/>
        <end position="64"/>
    </location>
</feature>
<keyword evidence="4" id="KW-0963">Cytoplasm</keyword>
<keyword evidence="7" id="KW-0399">Innate immunity</keyword>
<dbReference type="Proteomes" id="UP000694397">
    <property type="component" value="Chromosome 21"/>
</dbReference>
<dbReference type="InterPro" id="IPR044156">
    <property type="entry name" value="Galectin-like"/>
</dbReference>
<reference evidence="22" key="3">
    <citation type="submission" date="2025-09" db="UniProtKB">
        <authorList>
            <consortium name="Ensembl"/>
        </authorList>
    </citation>
    <scope>IDENTIFICATION</scope>
</reference>
<evidence type="ECO:0000256" key="4">
    <source>
        <dbReference type="ARBA" id="ARBA00022490"/>
    </source>
</evidence>
<evidence type="ECO:0000256" key="5">
    <source>
        <dbReference type="ARBA" id="ARBA00022525"/>
    </source>
</evidence>
<keyword evidence="18" id="KW-0539">Nucleus</keyword>
<dbReference type="GO" id="GO:0002548">
    <property type="term" value="P:monocyte chemotaxis"/>
    <property type="evidence" value="ECO:0007669"/>
    <property type="project" value="TreeGrafter"/>
</dbReference>
<feature type="domain" description="Galectin" evidence="21">
    <location>
        <begin position="120"/>
        <end position="250"/>
    </location>
</feature>
<keyword evidence="13" id="KW-0391">Immunity</keyword>
<dbReference type="CDD" id="cd00070">
    <property type="entry name" value="GLECT"/>
    <property type="match status" value="1"/>
</dbReference>
<evidence type="ECO:0000256" key="9">
    <source>
        <dbReference type="ARBA" id="ARBA00022728"/>
    </source>
</evidence>
<dbReference type="PANTHER" id="PTHR11346">
    <property type="entry name" value="GALECTIN"/>
    <property type="match status" value="1"/>
</dbReference>
<dbReference type="GO" id="GO:0050918">
    <property type="term" value="P:positive chemotaxis"/>
    <property type="evidence" value="ECO:0007669"/>
    <property type="project" value="TreeGrafter"/>
</dbReference>
<evidence type="ECO:0000256" key="11">
    <source>
        <dbReference type="ARBA" id="ARBA00022737"/>
    </source>
</evidence>
<evidence type="ECO:0000313" key="23">
    <source>
        <dbReference type="Proteomes" id="UP000694397"/>
    </source>
</evidence>
<evidence type="ECO:0000256" key="16">
    <source>
        <dbReference type="ARBA" id="ARBA00023157"/>
    </source>
</evidence>
<dbReference type="PROSITE" id="PS51304">
    <property type="entry name" value="GALECTIN"/>
    <property type="match status" value="1"/>
</dbReference>
<evidence type="ECO:0000256" key="10">
    <source>
        <dbReference type="ARBA" id="ARBA00022734"/>
    </source>
</evidence>
<dbReference type="GO" id="GO:0030154">
    <property type="term" value="P:cell differentiation"/>
    <property type="evidence" value="ECO:0007669"/>
    <property type="project" value="UniProtKB-KW"/>
</dbReference>
<dbReference type="GO" id="GO:0090280">
    <property type="term" value="P:positive regulation of calcium ion import"/>
    <property type="evidence" value="ECO:0007669"/>
    <property type="project" value="TreeGrafter"/>
</dbReference>
<dbReference type="GeneTree" id="ENSGT00940000165169"/>
<keyword evidence="15" id="KW-0007">Acetylation</keyword>
<keyword evidence="17" id="KW-0508">mRNA splicing</keyword>
<dbReference type="GO" id="GO:0048245">
    <property type="term" value="P:eosinophil chemotaxis"/>
    <property type="evidence" value="ECO:0007669"/>
    <property type="project" value="TreeGrafter"/>
</dbReference>
<keyword evidence="5" id="KW-0964">Secreted</keyword>
<keyword evidence="16" id="KW-1015">Disulfide bond</keyword>
<dbReference type="GO" id="GO:0030593">
    <property type="term" value="P:neutrophil chemotaxis"/>
    <property type="evidence" value="ECO:0007669"/>
    <property type="project" value="TreeGrafter"/>
</dbReference>
<evidence type="ECO:0000313" key="22">
    <source>
        <dbReference type="Ensembl" id="ENSSFOP00015007181.2"/>
    </source>
</evidence>
<evidence type="ECO:0000256" key="2">
    <source>
        <dbReference type="ARBA" id="ARBA00004496"/>
    </source>
</evidence>
<comment type="subcellular location">
    <subcellularLocation>
        <location evidence="2">Cytoplasm</location>
    </subcellularLocation>
    <subcellularLocation>
        <location evidence="1">Nucleus</location>
    </subcellularLocation>
    <subcellularLocation>
        <location evidence="3">Secreted</location>
    </subcellularLocation>
</comment>
<keyword evidence="8" id="KW-0507">mRNA processing</keyword>
<keyword evidence="12" id="KW-0221">Differentiation</keyword>
<keyword evidence="10 19" id="KW-0430">Lectin</keyword>
<dbReference type="GO" id="GO:2001237">
    <property type="term" value="P:negative regulation of extrinsic apoptotic signaling pathway"/>
    <property type="evidence" value="ECO:0007669"/>
    <property type="project" value="TreeGrafter"/>
</dbReference>
<dbReference type="Gene3D" id="2.60.120.200">
    <property type="match status" value="1"/>
</dbReference>
<keyword evidence="11" id="KW-0677">Repeat</keyword>
<dbReference type="GO" id="GO:0048246">
    <property type="term" value="P:macrophage chemotaxis"/>
    <property type="evidence" value="ECO:0007669"/>
    <property type="project" value="TreeGrafter"/>
</dbReference>
<keyword evidence="9" id="KW-0747">Spliceosome</keyword>
<dbReference type="GO" id="GO:0048030">
    <property type="term" value="F:disaccharide binding"/>
    <property type="evidence" value="ECO:0007669"/>
    <property type="project" value="TreeGrafter"/>
</dbReference>
<organism evidence="22 23">
    <name type="scientific">Scleropages formosus</name>
    <name type="common">Asian bonytongue</name>
    <name type="synonym">Osteoglossum formosum</name>
    <dbReference type="NCBI Taxonomy" id="113540"/>
    <lineage>
        <taxon>Eukaryota</taxon>
        <taxon>Metazoa</taxon>
        <taxon>Chordata</taxon>
        <taxon>Craniata</taxon>
        <taxon>Vertebrata</taxon>
        <taxon>Euteleostomi</taxon>
        <taxon>Actinopterygii</taxon>
        <taxon>Neopterygii</taxon>
        <taxon>Teleostei</taxon>
        <taxon>Osteoglossocephala</taxon>
        <taxon>Osteoglossomorpha</taxon>
        <taxon>Osteoglossiformes</taxon>
        <taxon>Osteoglossidae</taxon>
        <taxon>Scleropages</taxon>
    </lineage>
</organism>
<dbReference type="GO" id="GO:0045087">
    <property type="term" value="P:innate immune response"/>
    <property type="evidence" value="ECO:0007669"/>
    <property type="project" value="UniProtKB-KW"/>
</dbReference>
<dbReference type="AlphaFoldDB" id="A0A8C9R910"/>
<dbReference type="SMART" id="SM00276">
    <property type="entry name" value="GLECT"/>
    <property type="match status" value="1"/>
</dbReference>
<dbReference type="OrthoDB" id="8942303at2759"/>
<dbReference type="GO" id="GO:0043236">
    <property type="term" value="F:laminin binding"/>
    <property type="evidence" value="ECO:0007669"/>
    <property type="project" value="TreeGrafter"/>
</dbReference>
<accession>A0A8C9R910</accession>
<dbReference type="GO" id="GO:0005737">
    <property type="term" value="C:cytoplasm"/>
    <property type="evidence" value="ECO:0007669"/>
    <property type="project" value="UniProtKB-SubCell"/>
</dbReference>
<evidence type="ECO:0000256" key="7">
    <source>
        <dbReference type="ARBA" id="ARBA00022588"/>
    </source>
</evidence>
<dbReference type="GO" id="GO:0045806">
    <property type="term" value="P:negative regulation of endocytosis"/>
    <property type="evidence" value="ECO:0007669"/>
    <property type="project" value="TreeGrafter"/>
</dbReference>
<sequence length="253" mass="27573">EASSNSPPANISGMWQGSPQSGGPSWPEEPGQPFFPGQQIIPPSSCGQQPGQPDQQCFSGQAAGQAGQIPSIRQLNPLKQLGWLLNPGQSVWPGQPGGPAIHPGTSVWPGQGSSASAVPYNMNLPRGFYDRMLITMNGAVKPNANKFAVDLLRGHDIALHLNPRFNEAAGQVIVRNHKVANQWGKEERDLQSPFPFMKGQPFEILCTYHEFKVAVNNTQVLEFKHRIKELNQINRINIFGDITLASLSVDNLP</sequence>
<dbReference type="FunFam" id="2.60.120.200:FF:000023">
    <property type="entry name" value="Galectin"/>
    <property type="match status" value="1"/>
</dbReference>
<evidence type="ECO:0000256" key="13">
    <source>
        <dbReference type="ARBA" id="ARBA00022859"/>
    </source>
</evidence>
<dbReference type="GO" id="GO:0001772">
    <property type="term" value="C:immunological synapse"/>
    <property type="evidence" value="ECO:0007669"/>
    <property type="project" value="TreeGrafter"/>
</dbReference>
<protein>
    <recommendedName>
        <fullName evidence="19">Galectin</fullName>
    </recommendedName>
</protein>
<reference evidence="22 23" key="1">
    <citation type="submission" date="2019-04" db="EMBL/GenBank/DDBJ databases">
        <authorList>
            <consortium name="Wellcome Sanger Institute Data Sharing"/>
        </authorList>
    </citation>
    <scope>NUCLEOTIDE SEQUENCE [LARGE SCALE GENOMIC DNA]</scope>
</reference>
<evidence type="ECO:0000256" key="8">
    <source>
        <dbReference type="ARBA" id="ARBA00022664"/>
    </source>
</evidence>
<dbReference type="GO" id="GO:0019863">
    <property type="term" value="F:IgE binding"/>
    <property type="evidence" value="ECO:0007669"/>
    <property type="project" value="UniProtKB-KW"/>
</dbReference>
<dbReference type="SMART" id="SM00908">
    <property type="entry name" value="Gal-bind_lectin"/>
    <property type="match status" value="1"/>
</dbReference>
<dbReference type="SUPFAM" id="SSF49899">
    <property type="entry name" value="Concanavalin A-like lectins/glucanases"/>
    <property type="match status" value="1"/>
</dbReference>
<evidence type="ECO:0000256" key="17">
    <source>
        <dbReference type="ARBA" id="ARBA00023187"/>
    </source>
</evidence>
<evidence type="ECO:0000256" key="19">
    <source>
        <dbReference type="RuleBase" id="RU102079"/>
    </source>
</evidence>
<keyword evidence="6" id="KW-0597">Phosphoprotein</keyword>
<evidence type="ECO:0000256" key="18">
    <source>
        <dbReference type="ARBA" id="ARBA00023242"/>
    </source>
</evidence>
<dbReference type="Pfam" id="PF00337">
    <property type="entry name" value="Gal-bind_lectin"/>
    <property type="match status" value="1"/>
</dbReference>
<feature type="compositionally biased region" description="Low complexity" evidence="20">
    <location>
        <begin position="28"/>
        <end position="57"/>
    </location>
</feature>
<evidence type="ECO:0000256" key="1">
    <source>
        <dbReference type="ARBA" id="ARBA00004123"/>
    </source>
</evidence>
<feature type="compositionally biased region" description="Polar residues" evidence="20">
    <location>
        <begin position="1"/>
        <end position="23"/>
    </location>
</feature>
<evidence type="ECO:0000256" key="15">
    <source>
        <dbReference type="ARBA" id="ARBA00022990"/>
    </source>
</evidence>
<dbReference type="PANTHER" id="PTHR11346:SF26">
    <property type="entry name" value="GALECTIN-3"/>
    <property type="match status" value="1"/>
</dbReference>